<comment type="caution">
    <text evidence="2">The sequence shown here is derived from an EMBL/GenBank/DDBJ whole genome shotgun (WGS) entry which is preliminary data.</text>
</comment>
<dbReference type="AlphaFoldDB" id="A0AAV9NGA3"/>
<dbReference type="Pfam" id="PF01738">
    <property type="entry name" value="DLH"/>
    <property type="match status" value="1"/>
</dbReference>
<dbReference type="PANTHER" id="PTHR17630">
    <property type="entry name" value="DIENELACTONE HYDROLASE"/>
    <property type="match status" value="1"/>
</dbReference>
<evidence type="ECO:0000313" key="2">
    <source>
        <dbReference type="EMBL" id="KAK5057478.1"/>
    </source>
</evidence>
<protein>
    <recommendedName>
        <fullName evidence="1">Dienelactone hydrolase domain-containing protein</fullName>
    </recommendedName>
</protein>
<dbReference type="InterPro" id="IPR029058">
    <property type="entry name" value="AB_hydrolase_fold"/>
</dbReference>
<dbReference type="GeneID" id="89979628"/>
<dbReference type="PANTHER" id="PTHR17630:SF55">
    <property type="entry name" value="DIENELACTONE HYDROLASE FAMILY PROTEIN (AFU_ORTHOLOGUE AFUA_1G01900)"/>
    <property type="match status" value="1"/>
</dbReference>
<dbReference type="GO" id="GO:0016787">
    <property type="term" value="F:hydrolase activity"/>
    <property type="evidence" value="ECO:0007669"/>
    <property type="project" value="InterPro"/>
</dbReference>
<proteinExistence type="predicted"/>
<sequence length="251" mass="27943">MSVGDCCVKGFEWDGTPTGKTGRLPGSDNDTYIAGDETSDAAVLLVADLFGWTFNNIRLLADHYAREGKVTVYAPDFFGGEVIPSDLLVSEQYDKVDLPGFLERNGREARENEIFQFAKALRAKYKKVGAIGFCYGGWAVFRLGAKENQPPLVDCIVAGHPSLLTKQDIDEVAVPVQMLAPEIDLMYTAEFKSHTFETLLKLNVTFDYQHFPGVEHACFVRGNEKKPGELEAMVRGKNAAVDWIKRFLHEL</sequence>
<accession>A0AAV9NGA3</accession>
<dbReference type="Gene3D" id="3.40.50.1820">
    <property type="entry name" value="alpha/beta hydrolase"/>
    <property type="match status" value="1"/>
</dbReference>
<evidence type="ECO:0000259" key="1">
    <source>
        <dbReference type="Pfam" id="PF01738"/>
    </source>
</evidence>
<organism evidence="2 3">
    <name type="scientific">Exophiala bonariae</name>
    <dbReference type="NCBI Taxonomy" id="1690606"/>
    <lineage>
        <taxon>Eukaryota</taxon>
        <taxon>Fungi</taxon>
        <taxon>Dikarya</taxon>
        <taxon>Ascomycota</taxon>
        <taxon>Pezizomycotina</taxon>
        <taxon>Eurotiomycetes</taxon>
        <taxon>Chaetothyriomycetidae</taxon>
        <taxon>Chaetothyriales</taxon>
        <taxon>Herpotrichiellaceae</taxon>
        <taxon>Exophiala</taxon>
    </lineage>
</organism>
<gene>
    <name evidence="2" type="ORF">LTR84_011478</name>
</gene>
<evidence type="ECO:0000313" key="3">
    <source>
        <dbReference type="Proteomes" id="UP001358417"/>
    </source>
</evidence>
<dbReference type="InterPro" id="IPR002925">
    <property type="entry name" value="Dienelactn_hydro"/>
</dbReference>
<name>A0AAV9NGA3_9EURO</name>
<dbReference type="RefSeq" id="XP_064708596.1">
    <property type="nucleotide sequence ID" value="XM_064855007.1"/>
</dbReference>
<reference evidence="2 3" key="1">
    <citation type="submission" date="2023-08" db="EMBL/GenBank/DDBJ databases">
        <title>Black Yeasts Isolated from many extreme environments.</title>
        <authorList>
            <person name="Coleine C."/>
            <person name="Stajich J.E."/>
            <person name="Selbmann L."/>
        </authorList>
    </citation>
    <scope>NUCLEOTIDE SEQUENCE [LARGE SCALE GENOMIC DNA]</scope>
    <source>
        <strain evidence="2 3">CCFEE 5792</strain>
    </source>
</reference>
<feature type="domain" description="Dienelactone hydrolase" evidence="1">
    <location>
        <begin position="31"/>
        <end position="247"/>
    </location>
</feature>
<dbReference type="EMBL" id="JAVRRD010000006">
    <property type="protein sequence ID" value="KAK5057478.1"/>
    <property type="molecule type" value="Genomic_DNA"/>
</dbReference>
<dbReference type="Proteomes" id="UP001358417">
    <property type="component" value="Unassembled WGS sequence"/>
</dbReference>
<dbReference type="SUPFAM" id="SSF53474">
    <property type="entry name" value="alpha/beta-Hydrolases"/>
    <property type="match status" value="1"/>
</dbReference>
<keyword evidence="3" id="KW-1185">Reference proteome</keyword>